<dbReference type="Gene3D" id="2.130.10.10">
    <property type="entry name" value="YVTN repeat-like/Quinoprotein amine dehydrogenase"/>
    <property type="match status" value="1"/>
</dbReference>
<evidence type="ECO:0000256" key="1">
    <source>
        <dbReference type="ARBA" id="ARBA00004115"/>
    </source>
</evidence>
<keyword evidence="16" id="KW-1185">Reference proteome</keyword>
<dbReference type="Pfam" id="PF25293">
    <property type="entry name" value="Beta-prop_EMC1_N"/>
    <property type="match status" value="1"/>
</dbReference>
<reference evidence="16" key="1">
    <citation type="submission" date="2011-02" db="EMBL/GenBank/DDBJ databases">
        <title>The Genome Sequence of Capsaspora owczarzaki ATCC 30864.</title>
        <authorList>
            <person name="Russ C."/>
            <person name="Cuomo C."/>
            <person name="Burger G."/>
            <person name="Gray M.W."/>
            <person name="Holland P.W.H."/>
            <person name="King N."/>
            <person name="Lang F.B.F."/>
            <person name="Roger A.J."/>
            <person name="Ruiz-Trillo I."/>
            <person name="Young S.K."/>
            <person name="Zeng Q."/>
            <person name="Gargeya S."/>
            <person name="Alvarado L."/>
            <person name="Berlin A."/>
            <person name="Chapman S.B."/>
            <person name="Chen Z."/>
            <person name="Freedman E."/>
            <person name="Gellesch M."/>
            <person name="Goldberg J."/>
            <person name="Griggs A."/>
            <person name="Gujja S."/>
            <person name="Heilman E."/>
            <person name="Heiman D."/>
            <person name="Howarth C."/>
            <person name="Mehta T."/>
            <person name="Neiman D."/>
            <person name="Pearson M."/>
            <person name="Roberts A."/>
            <person name="Saif S."/>
            <person name="Shea T."/>
            <person name="Shenoy N."/>
            <person name="Sisk P."/>
            <person name="Stolte C."/>
            <person name="Sykes S."/>
            <person name="White J."/>
            <person name="Yandava C."/>
            <person name="Haas B."/>
            <person name="Nusbaum C."/>
            <person name="Birren B."/>
        </authorList>
    </citation>
    <scope>NUCLEOTIDE SEQUENCE</scope>
    <source>
        <strain evidence="16">ATCC 30864</strain>
    </source>
</reference>
<keyword evidence="8 11" id="KW-1133">Transmembrane helix</keyword>
<feature type="transmembrane region" description="Helical" evidence="11">
    <location>
        <begin position="987"/>
        <end position="1005"/>
    </location>
</feature>
<feature type="domain" description="EMC1 first beta-propeller" evidence="14">
    <location>
        <begin position="23"/>
        <end position="438"/>
    </location>
</feature>
<keyword evidence="7" id="KW-0256">Endoplasmic reticulum</keyword>
<dbReference type="InterPro" id="IPR011047">
    <property type="entry name" value="Quinoprotein_ADH-like_sf"/>
</dbReference>
<dbReference type="InterPro" id="IPR011678">
    <property type="entry name" value="EMC1_C"/>
</dbReference>
<evidence type="ECO:0000256" key="9">
    <source>
        <dbReference type="ARBA" id="ARBA00023136"/>
    </source>
</evidence>
<evidence type="ECO:0000256" key="4">
    <source>
        <dbReference type="ARBA" id="ARBA00020824"/>
    </source>
</evidence>
<dbReference type="Pfam" id="PF07774">
    <property type="entry name" value="EMC1_C"/>
    <property type="match status" value="1"/>
</dbReference>
<feature type="signal peptide" evidence="12">
    <location>
        <begin position="1"/>
        <end position="23"/>
    </location>
</feature>
<keyword evidence="6 12" id="KW-0732">Signal</keyword>
<dbReference type="InterPro" id="IPR015943">
    <property type="entry name" value="WD40/YVTN_repeat-like_dom_sf"/>
</dbReference>
<dbReference type="SUPFAM" id="SSF50998">
    <property type="entry name" value="Quinoprotein alcohol dehydrogenase-like"/>
    <property type="match status" value="1"/>
</dbReference>
<dbReference type="InterPro" id="IPR026895">
    <property type="entry name" value="EMC1"/>
</dbReference>
<evidence type="ECO:0000259" key="13">
    <source>
        <dbReference type="Pfam" id="PF07774"/>
    </source>
</evidence>
<dbReference type="InterPro" id="IPR058545">
    <property type="entry name" value="Beta-prop_EMC1_1st"/>
</dbReference>
<feature type="chain" id="PRO_5002266807" description="ER membrane protein complex subunit 1" evidence="12">
    <location>
        <begin position="24"/>
        <end position="1020"/>
    </location>
</feature>
<dbReference type="OrthoDB" id="28092at2759"/>
<accession>A0A0D2X485</accession>
<evidence type="ECO:0000256" key="5">
    <source>
        <dbReference type="ARBA" id="ARBA00022692"/>
    </source>
</evidence>
<evidence type="ECO:0000256" key="10">
    <source>
        <dbReference type="ARBA" id="ARBA00023180"/>
    </source>
</evidence>
<protein>
    <recommendedName>
        <fullName evidence="4">ER membrane protein complex subunit 1</fullName>
    </recommendedName>
</protein>
<evidence type="ECO:0000256" key="11">
    <source>
        <dbReference type="SAM" id="Phobius"/>
    </source>
</evidence>
<evidence type="ECO:0000256" key="12">
    <source>
        <dbReference type="SAM" id="SignalP"/>
    </source>
</evidence>
<dbReference type="RefSeq" id="XP_004345642.2">
    <property type="nucleotide sequence ID" value="XM_004345592.2"/>
</dbReference>
<sequence>MRLSPLLLLLLAATQLLVAPASAIYEDQAGLFDWRFQAVGAVKFAILGGESAAASSSSSSTASHYRGWVFVATESNAVAALSSASGDIVWRQVFSENDAIDGMILHGNGLFTLSENGRRLRKWLPEAGTIVWEHLVDVGDHSGEAQLLAATSSNRAVVVVVAGGVVAAFDASGQPTASSNWQAKLPEGFAAVSARVNADEAQIVGRLSGALSVVSVDFLTAAVTPVGTVADQQSSRVSFFGDDGLLLASLNGALTFASISKRTTVTLQSSLAKTSPIPEVSITLLSASMAVVSFDRHHHVFVHQSGASVAVARTITGAYVFAPVVNKGAASVVAIQVNTQDTLVSVWSLASVESSQKDLPSPAVLPALDRSPVFGDSAATELPSGRFPWRAFTHATISPSSPFAALVVQSDGRLVMLTVSQEAASSAGSNRALWAREEALASVVQSEFADLPSRQADTLDHEFGHSAGFVGRITTQTKQLLAALLSPASLLSPVLSIVAPAAKTSKRAVLAHPSLLDASYPGAEGLTPDNFGFRKVIVAVTETGSVFGLSTDDGAILWKARINSAPSDGLALDISGSSSLFVLRTTAHFPLPPAVAIVATGKGRSVTFVLNPITGKLFPTMHASGQEHDALTGVVELPFVASQVLLLPTVGPSEARVLLFVNPSDTRAETVPKSAAAVAAVQQYDKLTPIHVYSVEADGRGLRGYSLEFSGSNEHIRLAPTWTVAWASDDERVAAVASRASYERINSVGRVLGDRNVLYKYLNPSMLAVGTLSSSAASRTSRNLHVYVINTVTGAIIFRAVHDKASVPVIVQCENWVVYQFWNAKARRTEITVLEMFEDESRAAEKTTFSAFDGALPTVLRQSFIFPTSISTMAVTTTVGGITNKQILAALPAGWIFALDKFLLDPRRPVGTPSEEDKEEGLIPYMAELPFMTTSIINYNQTISRLRGIHTGPAALESASLVFAHGVDIFHTRVHPSKTFDVLNEDFNFFLLMTTLVVLIVGTIVSSSMLKRKRLEAAWQ</sequence>
<dbReference type="FunCoup" id="A0A0D2X485">
    <property type="interactions" value="269"/>
</dbReference>
<evidence type="ECO:0000313" key="15">
    <source>
        <dbReference type="EMBL" id="KJE95619.1"/>
    </source>
</evidence>
<evidence type="ECO:0000256" key="7">
    <source>
        <dbReference type="ARBA" id="ARBA00022824"/>
    </source>
</evidence>
<dbReference type="GO" id="GO:0072546">
    <property type="term" value="C:EMC complex"/>
    <property type="evidence" value="ECO:0007669"/>
    <property type="project" value="InterPro"/>
</dbReference>
<evidence type="ECO:0000313" key="16">
    <source>
        <dbReference type="Proteomes" id="UP000008743"/>
    </source>
</evidence>
<evidence type="ECO:0000256" key="6">
    <source>
        <dbReference type="ARBA" id="ARBA00022729"/>
    </source>
</evidence>
<dbReference type="AlphaFoldDB" id="A0A0D2X485"/>
<evidence type="ECO:0000256" key="3">
    <source>
        <dbReference type="ARBA" id="ARBA00011276"/>
    </source>
</evidence>
<dbReference type="eggNOG" id="KOG2103">
    <property type="taxonomic scope" value="Eukaryota"/>
</dbReference>
<name>A0A0D2X485_CAPO3</name>
<keyword evidence="9 11" id="KW-0472">Membrane</keyword>
<organism evidence="15 16">
    <name type="scientific">Capsaspora owczarzaki (strain ATCC 30864)</name>
    <dbReference type="NCBI Taxonomy" id="595528"/>
    <lineage>
        <taxon>Eukaryota</taxon>
        <taxon>Filasterea</taxon>
        <taxon>Capsaspora</taxon>
    </lineage>
</organism>
<proteinExistence type="inferred from homology"/>
<dbReference type="GO" id="GO:0034975">
    <property type="term" value="P:protein folding in endoplasmic reticulum"/>
    <property type="evidence" value="ECO:0007669"/>
    <property type="project" value="TreeGrafter"/>
</dbReference>
<keyword evidence="5 11" id="KW-0812">Transmembrane</keyword>
<dbReference type="PANTHER" id="PTHR21573:SF0">
    <property type="entry name" value="ER MEMBRANE PROTEIN COMPLEX SUBUNIT 1"/>
    <property type="match status" value="1"/>
</dbReference>
<dbReference type="Proteomes" id="UP000008743">
    <property type="component" value="Unassembled WGS sequence"/>
</dbReference>
<evidence type="ECO:0000256" key="2">
    <source>
        <dbReference type="ARBA" id="ARBA00007904"/>
    </source>
</evidence>
<comment type="subunit">
    <text evidence="3">Component of the ER membrane protein complex (EMC).</text>
</comment>
<dbReference type="STRING" id="595528.A0A0D2X485"/>
<comment type="subcellular location">
    <subcellularLocation>
        <location evidence="1">Endoplasmic reticulum membrane</location>
        <topology evidence="1">Single-pass type I membrane protein</topology>
    </subcellularLocation>
</comment>
<gene>
    <name evidence="15" type="ORF">CAOG_006052</name>
</gene>
<dbReference type="PhylomeDB" id="A0A0D2X485"/>
<feature type="domain" description="ER membrane protein complex subunit 1 C-terminal" evidence="13">
    <location>
        <begin position="813"/>
        <end position="1019"/>
    </location>
</feature>
<keyword evidence="10" id="KW-0325">Glycoprotein</keyword>
<evidence type="ECO:0000259" key="14">
    <source>
        <dbReference type="Pfam" id="PF25293"/>
    </source>
</evidence>
<dbReference type="EMBL" id="KE346369">
    <property type="protein sequence ID" value="KJE95619.1"/>
    <property type="molecule type" value="Genomic_DNA"/>
</dbReference>
<comment type="similarity">
    <text evidence="2">Belongs to the EMC1 family.</text>
</comment>
<dbReference type="PANTHER" id="PTHR21573">
    <property type="entry name" value="ER MEMBRANE PROTEIN COMPLEX SUBUNIT 1"/>
    <property type="match status" value="1"/>
</dbReference>
<evidence type="ECO:0000256" key="8">
    <source>
        <dbReference type="ARBA" id="ARBA00022989"/>
    </source>
</evidence>
<dbReference type="InParanoid" id="A0A0D2X485"/>